<protein>
    <submittedName>
        <fullName evidence="2">Uncharacterized protein</fullName>
    </submittedName>
</protein>
<reference evidence="2 3" key="1">
    <citation type="journal article" date="2019" name="Nat. Ecol. Evol.">
        <title>Megaphylogeny resolves global patterns of mushroom evolution.</title>
        <authorList>
            <person name="Varga T."/>
            <person name="Krizsan K."/>
            <person name="Foldi C."/>
            <person name="Dima B."/>
            <person name="Sanchez-Garcia M."/>
            <person name="Sanchez-Ramirez S."/>
            <person name="Szollosi G.J."/>
            <person name="Szarkandi J.G."/>
            <person name="Papp V."/>
            <person name="Albert L."/>
            <person name="Andreopoulos W."/>
            <person name="Angelini C."/>
            <person name="Antonin V."/>
            <person name="Barry K.W."/>
            <person name="Bougher N.L."/>
            <person name="Buchanan P."/>
            <person name="Buyck B."/>
            <person name="Bense V."/>
            <person name="Catcheside P."/>
            <person name="Chovatia M."/>
            <person name="Cooper J."/>
            <person name="Damon W."/>
            <person name="Desjardin D."/>
            <person name="Finy P."/>
            <person name="Geml J."/>
            <person name="Haridas S."/>
            <person name="Hughes K."/>
            <person name="Justo A."/>
            <person name="Karasinski D."/>
            <person name="Kautmanova I."/>
            <person name="Kiss B."/>
            <person name="Kocsube S."/>
            <person name="Kotiranta H."/>
            <person name="LaButti K.M."/>
            <person name="Lechner B.E."/>
            <person name="Liimatainen K."/>
            <person name="Lipzen A."/>
            <person name="Lukacs Z."/>
            <person name="Mihaltcheva S."/>
            <person name="Morgado L.N."/>
            <person name="Niskanen T."/>
            <person name="Noordeloos M.E."/>
            <person name="Ohm R.A."/>
            <person name="Ortiz-Santana B."/>
            <person name="Ovrebo C."/>
            <person name="Racz N."/>
            <person name="Riley R."/>
            <person name="Savchenko A."/>
            <person name="Shiryaev A."/>
            <person name="Soop K."/>
            <person name="Spirin V."/>
            <person name="Szebenyi C."/>
            <person name="Tomsovsky M."/>
            <person name="Tulloss R.E."/>
            <person name="Uehling J."/>
            <person name="Grigoriev I.V."/>
            <person name="Vagvolgyi C."/>
            <person name="Papp T."/>
            <person name="Martin F.M."/>
            <person name="Miettinen O."/>
            <person name="Hibbett D.S."/>
            <person name="Nagy L.G."/>
        </authorList>
    </citation>
    <scope>NUCLEOTIDE SEQUENCE [LARGE SCALE GENOMIC DNA]</scope>
    <source>
        <strain evidence="2 3">HHB13444</strain>
    </source>
</reference>
<feature type="non-terminal residue" evidence="2">
    <location>
        <position position="1"/>
    </location>
</feature>
<name>A0A5C3NM65_9APHY</name>
<evidence type="ECO:0000313" key="3">
    <source>
        <dbReference type="Proteomes" id="UP000308197"/>
    </source>
</evidence>
<organism evidence="2 3">
    <name type="scientific">Polyporus arcularius HHB13444</name>
    <dbReference type="NCBI Taxonomy" id="1314778"/>
    <lineage>
        <taxon>Eukaryota</taxon>
        <taxon>Fungi</taxon>
        <taxon>Dikarya</taxon>
        <taxon>Basidiomycota</taxon>
        <taxon>Agaricomycotina</taxon>
        <taxon>Agaricomycetes</taxon>
        <taxon>Polyporales</taxon>
        <taxon>Polyporaceae</taxon>
        <taxon>Polyporus</taxon>
    </lineage>
</organism>
<dbReference type="InParanoid" id="A0A5C3NM65"/>
<accession>A0A5C3NM65</accession>
<dbReference type="AlphaFoldDB" id="A0A5C3NM65"/>
<evidence type="ECO:0000256" key="1">
    <source>
        <dbReference type="SAM" id="MobiDB-lite"/>
    </source>
</evidence>
<dbReference type="Proteomes" id="UP000308197">
    <property type="component" value="Unassembled WGS sequence"/>
</dbReference>
<dbReference type="EMBL" id="ML213195">
    <property type="protein sequence ID" value="TFK77759.1"/>
    <property type="molecule type" value="Genomic_DNA"/>
</dbReference>
<feature type="region of interest" description="Disordered" evidence="1">
    <location>
        <begin position="74"/>
        <end position="101"/>
    </location>
</feature>
<keyword evidence="3" id="KW-1185">Reference proteome</keyword>
<sequence>CIHFKGFKHDSPFCLELQHSVPLKVNIAPSSLTGPSCFTSVPVVRNSGADGQDVLLLDQEWSFEGPVTTFSRRRHARHHYHPVSTRPIPATYPPSRSTSNLKKRSHHAFRVYVIHSHDPDLPFNQELKALEDGPRITAEFIVVEHSEGGRRITNAKPADKSDMDRVVVSIAQMLPKHPPRPKSSVQGIRNVNASPVAGVHNIEPVSYDVLPHLA</sequence>
<gene>
    <name evidence="2" type="ORF">K466DRAFT_571273</name>
</gene>
<proteinExistence type="predicted"/>
<evidence type="ECO:0000313" key="2">
    <source>
        <dbReference type="EMBL" id="TFK77759.1"/>
    </source>
</evidence>